<dbReference type="RefSeq" id="WP_237238701.1">
    <property type="nucleotide sequence ID" value="NZ_JAKKDU010000003.1"/>
</dbReference>
<keyword evidence="2" id="KW-1185">Reference proteome</keyword>
<accession>A0AAE3JNJ9</accession>
<comment type="caution">
    <text evidence="1">The sequence shown here is derived from an EMBL/GenBank/DDBJ whole genome shotgun (WGS) entry which is preliminary data.</text>
</comment>
<organism evidence="1 2">
    <name type="scientific">Wocania arenilitoris</name>
    <dbReference type="NCBI Taxonomy" id="2044858"/>
    <lineage>
        <taxon>Bacteria</taxon>
        <taxon>Pseudomonadati</taxon>
        <taxon>Bacteroidota</taxon>
        <taxon>Flavobacteriia</taxon>
        <taxon>Flavobacteriales</taxon>
        <taxon>Flavobacteriaceae</taxon>
        <taxon>Wocania</taxon>
    </lineage>
</organism>
<evidence type="ECO:0000313" key="1">
    <source>
        <dbReference type="EMBL" id="MCF7567340.1"/>
    </source>
</evidence>
<proteinExistence type="predicted"/>
<gene>
    <name evidence="1" type="ORF">L3X37_03035</name>
</gene>
<sequence length="100" mass="11563">MYRKVVSTFFLIIFTAFVSGPTIILMVDDTIDVSAFYASSEEEEKGNEKEKDKELLFFETLDSDSNIYSNRETIGLVYFFKKYSKPHLNLILPPPEHSII</sequence>
<name>A0AAE3JNJ9_9FLAO</name>
<reference evidence="1" key="1">
    <citation type="submission" date="2022-01" db="EMBL/GenBank/DDBJ databases">
        <title>Draft genome sequence of Sabulilitoribacter arenilitoris KCTC 52401.</title>
        <authorList>
            <person name="Oh J.-S."/>
        </authorList>
    </citation>
    <scope>NUCLEOTIDE SEQUENCE</scope>
    <source>
        <strain evidence="1">HMF6543</strain>
    </source>
</reference>
<protein>
    <submittedName>
        <fullName evidence="1">Uncharacterized protein</fullName>
    </submittedName>
</protein>
<dbReference type="Proteomes" id="UP001199795">
    <property type="component" value="Unassembled WGS sequence"/>
</dbReference>
<dbReference type="EMBL" id="JAKKDU010000003">
    <property type="protein sequence ID" value="MCF7567340.1"/>
    <property type="molecule type" value="Genomic_DNA"/>
</dbReference>
<dbReference type="AlphaFoldDB" id="A0AAE3JNJ9"/>
<evidence type="ECO:0000313" key="2">
    <source>
        <dbReference type="Proteomes" id="UP001199795"/>
    </source>
</evidence>